<organism evidence="5 6">
    <name type="scientific">Streptomyces argenteolus</name>
    <dbReference type="NCBI Taxonomy" id="67274"/>
    <lineage>
        <taxon>Bacteria</taxon>
        <taxon>Bacillati</taxon>
        <taxon>Actinomycetota</taxon>
        <taxon>Actinomycetes</taxon>
        <taxon>Kitasatosporales</taxon>
        <taxon>Streptomycetaceae</taxon>
        <taxon>Streptomyces</taxon>
    </lineage>
</organism>
<evidence type="ECO:0000256" key="3">
    <source>
        <dbReference type="PROSITE-ProRule" id="PRU01363"/>
    </source>
</evidence>
<dbReference type="SMART" id="SM00826">
    <property type="entry name" value="PKS_DH"/>
    <property type="match status" value="1"/>
</dbReference>
<reference evidence="5 6" key="1">
    <citation type="submission" date="2024-10" db="EMBL/GenBank/DDBJ databases">
        <title>The Natural Products Discovery Center: Release of the First 8490 Sequenced Strains for Exploring Actinobacteria Biosynthetic Diversity.</title>
        <authorList>
            <person name="Kalkreuter E."/>
            <person name="Kautsar S.A."/>
            <person name="Yang D."/>
            <person name="Bader C.D."/>
            <person name="Teijaro C.N."/>
            <person name="Fluegel L."/>
            <person name="Davis C.M."/>
            <person name="Simpson J.R."/>
            <person name="Lauterbach L."/>
            <person name="Steele A.D."/>
            <person name="Gui C."/>
            <person name="Meng S."/>
            <person name="Li G."/>
            <person name="Viehrig K."/>
            <person name="Ye F."/>
            <person name="Su P."/>
            <person name="Kiefer A.F."/>
            <person name="Nichols A."/>
            <person name="Cepeda A.J."/>
            <person name="Yan W."/>
            <person name="Fan B."/>
            <person name="Jiang Y."/>
            <person name="Adhikari A."/>
            <person name="Zheng C.-J."/>
            <person name="Schuster L."/>
            <person name="Cowan T.M."/>
            <person name="Smanski M.J."/>
            <person name="Chevrette M.G."/>
            <person name="De Carvalho L.P.S."/>
            <person name="Shen B."/>
        </authorList>
    </citation>
    <scope>NUCLEOTIDE SEQUENCE [LARGE SCALE GENOMIC DNA]</scope>
    <source>
        <strain evidence="5 6">NPDC012540</strain>
    </source>
</reference>
<dbReference type="InterPro" id="IPR042104">
    <property type="entry name" value="PKS_dehydratase_sf"/>
</dbReference>
<keyword evidence="1" id="KW-0808">Transferase</keyword>
<feature type="region of interest" description="C-terminal hotdog fold" evidence="3">
    <location>
        <begin position="184"/>
        <end position="322"/>
    </location>
</feature>
<keyword evidence="6" id="KW-1185">Reference proteome</keyword>
<dbReference type="InterPro" id="IPR049551">
    <property type="entry name" value="PKS_DH_C"/>
</dbReference>
<dbReference type="PANTHER" id="PTHR43775">
    <property type="entry name" value="FATTY ACID SYNTHASE"/>
    <property type="match status" value="1"/>
</dbReference>
<dbReference type="Gene3D" id="3.40.50.11460">
    <property type="match status" value="1"/>
</dbReference>
<dbReference type="InterPro" id="IPR050091">
    <property type="entry name" value="PKS_NRPS_Biosynth_Enz"/>
</dbReference>
<feature type="non-terminal residue" evidence="5">
    <location>
        <position position="560"/>
    </location>
</feature>
<dbReference type="PANTHER" id="PTHR43775:SF51">
    <property type="entry name" value="INACTIVE PHENOLPHTHIOCEROL SYNTHESIS POLYKETIDE SYNTHASE TYPE I PKS1-RELATED"/>
    <property type="match status" value="1"/>
</dbReference>
<dbReference type="PROSITE" id="PS52019">
    <property type="entry name" value="PKS_MFAS_DH"/>
    <property type="match status" value="1"/>
</dbReference>
<dbReference type="Proteomes" id="UP001602322">
    <property type="component" value="Unassembled WGS sequence"/>
</dbReference>
<dbReference type="Pfam" id="PF22953">
    <property type="entry name" value="SpnB_Rossmann"/>
    <property type="match status" value="1"/>
</dbReference>
<evidence type="ECO:0000256" key="1">
    <source>
        <dbReference type="ARBA" id="ARBA00022679"/>
    </source>
</evidence>
<dbReference type="InterPro" id="IPR049900">
    <property type="entry name" value="PKS_mFAS_DH"/>
</dbReference>
<keyword evidence="2" id="KW-0511">Multifunctional enzyme</keyword>
<dbReference type="InterPro" id="IPR036291">
    <property type="entry name" value="NAD(P)-bd_dom_sf"/>
</dbReference>
<dbReference type="Pfam" id="PF14765">
    <property type="entry name" value="PS-DH"/>
    <property type="match status" value="1"/>
</dbReference>
<comment type="caution">
    <text evidence="5">The sequence shown here is derived from an EMBL/GenBank/DDBJ whole genome shotgun (WGS) entry which is preliminary data.</text>
</comment>
<sequence length="560" mass="57760">MYTGSGAQQVALPTYAFQTKHYWLESGTGTLGMSGGGPSSLGHPLLAVGIALADGNGHVSTGRISLHTHPWLADHVVMGRALVPGAAVLELMLRVGESVGTELLDELVLHAPLAVPSGDAAVDIQVAVESPDEQGRRAVRLHSRTYRPGQDDDSEWTCHAEGTLVTAPAEEPSVQDAVWPPAGAEAVDIDGLYERLAATGYGYGPVFQGIRAVWRRGEELFADVVLPEGAERDAGRFGVHPALVDAALQTRLVTLLEGQGERMMPFSFAGTRLHATGATAVRARLTPVGDDTLSVQLTDHAGLPVLTIDALTSRPLTADALAGQNVDSLYEVNWQPLKAGSTNVEADGPTAVIGEGLPGLDLPRHADLAALATHVRSGGAVPHSVFLPCPRPDADGPAPATTDDASAAHPAGIPALTRELLASVLGTVQEWLALPELEEARLVVVTRGGSAVAPGERPDPGQAAVQGLVRSAQSEHPGRFVLADLDDAPSSAAALPAAVAGAVVTGETSLAVRSGAVSVPRLGRVTRADADTLAVPEADAWGVELDTGGTLDGLRLVAAP</sequence>
<evidence type="ECO:0000313" key="6">
    <source>
        <dbReference type="Proteomes" id="UP001602322"/>
    </source>
</evidence>
<feature type="region of interest" description="N-terminal hotdog fold" evidence="3">
    <location>
        <begin position="43"/>
        <end position="171"/>
    </location>
</feature>
<dbReference type="InterPro" id="IPR049552">
    <property type="entry name" value="PKS_DH_N"/>
</dbReference>
<proteinExistence type="predicted"/>
<dbReference type="Gene3D" id="3.10.129.110">
    <property type="entry name" value="Polyketide synthase dehydratase"/>
    <property type="match status" value="1"/>
</dbReference>
<accession>A0ABW6XGX4</accession>
<dbReference type="InterPro" id="IPR020807">
    <property type="entry name" value="PKS_DH"/>
</dbReference>
<dbReference type="EMBL" id="JBIBEG010000037">
    <property type="protein sequence ID" value="MFF5900980.1"/>
    <property type="molecule type" value="Genomic_DNA"/>
</dbReference>
<feature type="domain" description="PKS/mFAS DH" evidence="4">
    <location>
        <begin position="43"/>
        <end position="322"/>
    </location>
</feature>
<dbReference type="Pfam" id="PF21089">
    <property type="entry name" value="PKS_DH_N"/>
    <property type="match status" value="1"/>
</dbReference>
<dbReference type="InterPro" id="IPR055123">
    <property type="entry name" value="SpnB-like_Rossmann"/>
</dbReference>
<feature type="active site" description="Proton acceptor; for dehydratase activity" evidence="3">
    <location>
        <position position="75"/>
    </location>
</feature>
<evidence type="ECO:0000256" key="2">
    <source>
        <dbReference type="ARBA" id="ARBA00023268"/>
    </source>
</evidence>
<feature type="active site" description="Proton donor; for dehydratase activity" evidence="3">
    <location>
        <position position="245"/>
    </location>
</feature>
<dbReference type="RefSeq" id="WP_387909359.1">
    <property type="nucleotide sequence ID" value="NZ_JBIBEG010000037.1"/>
</dbReference>
<dbReference type="SUPFAM" id="SSF51735">
    <property type="entry name" value="NAD(P)-binding Rossmann-fold domains"/>
    <property type="match status" value="1"/>
</dbReference>
<name>A0ABW6XGX4_9ACTN</name>
<evidence type="ECO:0000259" key="4">
    <source>
        <dbReference type="PROSITE" id="PS52019"/>
    </source>
</evidence>
<evidence type="ECO:0000313" key="5">
    <source>
        <dbReference type="EMBL" id="MFF5900980.1"/>
    </source>
</evidence>
<protein>
    <submittedName>
        <fullName evidence="5">Polyketide synthase dehydratase domain-containing protein</fullName>
    </submittedName>
</protein>
<gene>
    <name evidence="5" type="ORF">ACFY8O_34430</name>
</gene>